<evidence type="ECO:0000313" key="1">
    <source>
        <dbReference type="EMBL" id="AEM20655.1"/>
    </source>
</evidence>
<protein>
    <recommendedName>
        <fullName evidence="3">HEPN domain-containing protein</fullName>
    </recommendedName>
</protein>
<dbReference type="EMBL" id="CP002874">
    <property type="protein sequence ID" value="AEM20655.1"/>
    <property type="molecule type" value="Genomic_DNA"/>
</dbReference>
<dbReference type="GeneID" id="44968585"/>
<keyword evidence="2" id="KW-1185">Reference proteome</keyword>
<sequence length="137" mass="16401">MKRRGEVNIVVADYLDNKFIPDTVDINITSYDLRHIIISRWYYGVYLIAKNYLINNLICTDDKKNFHHKTNEDKHIFSIWHRIANTNNGNFHSDLIQGEKLAELREYYEYSGNLCNDTDFDNARRIFNEIYEILNTF</sequence>
<dbReference type="HOGENOM" id="CLU_1851313_0_0_12"/>
<dbReference type="OrthoDB" id="5329223at2"/>
<dbReference type="KEGG" id="bip:Bint_0019"/>
<reference evidence="1 2" key="1">
    <citation type="journal article" date="2011" name="BMC Genomics">
        <title>Complete genome sequence of Brachyspira intermedia reveals unique genomic features in Brachyspira species and phage-mediated horizontal gene transfer.</title>
        <authorList>
            <person name="Hafstrom T."/>
            <person name="Jansson D.S."/>
            <person name="Segerman B."/>
        </authorList>
    </citation>
    <scope>NUCLEOTIDE SEQUENCE [LARGE SCALE GENOMIC DNA]</scope>
    <source>
        <strain evidence="2">ATCC 51140 / PWS/A</strain>
    </source>
</reference>
<evidence type="ECO:0000313" key="2">
    <source>
        <dbReference type="Proteomes" id="UP000008522"/>
    </source>
</evidence>
<evidence type="ECO:0008006" key="3">
    <source>
        <dbReference type="Google" id="ProtNLM"/>
    </source>
</evidence>
<gene>
    <name evidence="1" type="ordered locus">Bint_0019</name>
</gene>
<dbReference type="RefSeq" id="WP_014486508.1">
    <property type="nucleotide sequence ID" value="NC_017243.1"/>
</dbReference>
<dbReference type="AlphaFoldDB" id="G0ENY1"/>
<name>G0ENY1_BRAIP</name>
<accession>G0ENY1</accession>
<organism evidence="1 2">
    <name type="scientific">Brachyspira intermedia (strain ATCC 51140 / PWS/A)</name>
    <name type="common">Serpulina intermedia</name>
    <dbReference type="NCBI Taxonomy" id="1045858"/>
    <lineage>
        <taxon>Bacteria</taxon>
        <taxon>Pseudomonadati</taxon>
        <taxon>Spirochaetota</taxon>
        <taxon>Spirochaetia</taxon>
        <taxon>Brachyspirales</taxon>
        <taxon>Brachyspiraceae</taxon>
        <taxon>Brachyspira</taxon>
    </lineage>
</organism>
<dbReference type="Proteomes" id="UP000008522">
    <property type="component" value="Chromosome"/>
</dbReference>
<dbReference type="PATRIC" id="fig|1045858.4.peg.19"/>
<proteinExistence type="predicted"/>